<dbReference type="Reactome" id="R-SSC-3000170">
    <property type="pathway name" value="Syndecan interactions"/>
</dbReference>
<feature type="domain" description="Integrin beta subunit cytoplasmic" evidence="30">
    <location>
        <begin position="789"/>
        <end position="835"/>
    </location>
</feature>
<comment type="similarity">
    <text evidence="3 26">Belongs to the integrin beta chain family.</text>
</comment>
<evidence type="ECO:0000256" key="27">
    <source>
        <dbReference type="SAM" id="Phobius"/>
    </source>
</evidence>
<evidence type="ECO:0000256" key="17">
    <source>
        <dbReference type="ARBA" id="ARBA00023037"/>
    </source>
</evidence>
<feature type="disulfide bond" evidence="25">
    <location>
        <begin position="447"/>
        <end position="459"/>
    </location>
</feature>
<dbReference type="GO" id="GO:0071133">
    <property type="term" value="C:alpha9-beta1 integrin-ADAM8 complex"/>
    <property type="evidence" value="ECO:0007669"/>
    <property type="project" value="Ensembl"/>
</dbReference>
<dbReference type="GO" id="GO:0005178">
    <property type="term" value="F:integrin binding"/>
    <property type="evidence" value="ECO:0007669"/>
    <property type="project" value="Ensembl"/>
</dbReference>
<dbReference type="GO" id="GO:0070442">
    <property type="term" value="C:integrin alphaIIb-beta3 complex"/>
    <property type="evidence" value="ECO:0007669"/>
    <property type="project" value="Ensembl"/>
</dbReference>
<dbReference type="FunFam" id="4.10.1240.30:FF:000001">
    <property type="entry name" value="Integrin beta"/>
    <property type="match status" value="1"/>
</dbReference>
<dbReference type="InParanoid" id="A0A5G2R7K7"/>
<dbReference type="GO" id="GO:0099149">
    <property type="term" value="P:regulation of postsynaptic neurotransmitter receptor internalization"/>
    <property type="evidence" value="ECO:0007669"/>
    <property type="project" value="Ensembl"/>
</dbReference>
<dbReference type="Pfam" id="PF07965">
    <property type="entry name" value="Integrin_B_tail"/>
    <property type="match status" value="1"/>
</dbReference>
<dbReference type="GO" id="GO:0038132">
    <property type="term" value="F:neuregulin binding"/>
    <property type="evidence" value="ECO:0007669"/>
    <property type="project" value="Ensembl"/>
</dbReference>
<dbReference type="Proteomes" id="UP000008227">
    <property type="component" value="Chromosome 12"/>
</dbReference>
<feature type="domain" description="Integrin beta subunit VWA" evidence="28">
    <location>
        <begin position="85"/>
        <end position="508"/>
    </location>
</feature>
<dbReference type="GO" id="GO:0050748">
    <property type="term" value="P:negative regulation of lipoprotein metabolic process"/>
    <property type="evidence" value="ECO:0007669"/>
    <property type="project" value="Ensembl"/>
</dbReference>
<dbReference type="InterPro" id="IPR032695">
    <property type="entry name" value="Integrin_dom_sf"/>
</dbReference>
<feature type="disulfide bond" evidence="25">
    <location>
        <begin position="546"/>
        <end position="559"/>
    </location>
</feature>
<keyword evidence="15 27" id="KW-1133">Transmembrane helix</keyword>
<feature type="disulfide bond" evidence="25">
    <location>
        <begin position="654"/>
        <end position="659"/>
    </location>
</feature>
<dbReference type="PRINTS" id="PR01186">
    <property type="entry name" value="INTEGRINB"/>
</dbReference>
<reference evidence="32" key="2">
    <citation type="journal article" date="2020" name="Gigascience">
        <title>An improved pig reference genome sequence to enable pig genetics and genomics research.</title>
        <authorList>
            <person name="Warr A."/>
            <person name="Affara N."/>
            <person name="Aken B."/>
            <person name="Beiki H."/>
            <person name="Bickhart D.M."/>
            <person name="Billis K."/>
            <person name="Chow W."/>
            <person name="Eory L."/>
            <person name="Finlayson H.A."/>
            <person name="Flicek P."/>
            <person name="Giron C.G."/>
            <person name="Griffin D.K."/>
            <person name="Hall R."/>
            <person name="Hannum G."/>
            <person name="Hourlier T."/>
            <person name="Howe K."/>
            <person name="Hume D.A."/>
            <person name="Izuogu O."/>
            <person name="Kim K."/>
            <person name="Koren S."/>
            <person name="Liu H."/>
            <person name="Manchanda N."/>
            <person name="Martin F.J."/>
            <person name="Nonneman D.J."/>
            <person name="O'Connor R.E."/>
            <person name="Phillippy A.M."/>
            <person name="Rohrer G.A."/>
            <person name="Rosen B.D."/>
            <person name="Rund L.A."/>
            <person name="Sargent C.A."/>
            <person name="Schook L.B."/>
            <person name="Schroeder S.G."/>
            <person name="Schwartz A.S."/>
            <person name="Skinner B.M."/>
            <person name="Talbot R."/>
            <person name="Tseng E."/>
            <person name="Tuggle C.K."/>
            <person name="Watson M."/>
            <person name="Smith T.P.L."/>
            <person name="Archibald A.L."/>
        </authorList>
    </citation>
    <scope>NUCLEOTIDE SEQUENCE [LARGE SCALE GENOMIC DNA]</scope>
    <source>
        <strain evidence="32">Duroc</strain>
    </source>
</reference>
<feature type="disulfide bond" evidence="25">
    <location>
        <begin position="250"/>
        <end position="257"/>
    </location>
</feature>
<dbReference type="GO" id="GO:1900748">
    <property type="term" value="P:positive regulation of vascular endothelial growth factor signaling pathway"/>
    <property type="evidence" value="ECO:0007669"/>
    <property type="project" value="Ensembl"/>
</dbReference>
<dbReference type="InterPro" id="IPR016201">
    <property type="entry name" value="PSI"/>
</dbReference>
<dbReference type="GO" id="GO:0034113">
    <property type="term" value="P:heterotypic cell-cell adhesion"/>
    <property type="evidence" value="ECO:0007669"/>
    <property type="project" value="Ensembl"/>
</dbReference>
<dbReference type="GO" id="GO:0043277">
    <property type="term" value="P:apoptotic cell clearance"/>
    <property type="evidence" value="ECO:0007669"/>
    <property type="project" value="Ensembl"/>
</dbReference>
<feature type="disulfide bond" evidence="25">
    <location>
        <begin position="596"/>
        <end position="601"/>
    </location>
</feature>
<evidence type="ECO:0000256" key="26">
    <source>
        <dbReference type="RuleBase" id="RU000633"/>
    </source>
</evidence>
<feature type="disulfide bond" evidence="25">
    <location>
        <begin position="617"/>
        <end position="648"/>
    </location>
</feature>
<dbReference type="SMART" id="SM00423">
    <property type="entry name" value="PSI"/>
    <property type="match status" value="1"/>
</dbReference>
<dbReference type="Pfam" id="PF07974">
    <property type="entry name" value="EGF_2"/>
    <property type="match status" value="1"/>
</dbReference>
<dbReference type="Gene3D" id="2.10.25.10">
    <property type="entry name" value="Laminin"/>
    <property type="match status" value="3"/>
</dbReference>
<dbReference type="GO" id="GO:0035867">
    <property type="term" value="C:alphav-beta3 integrin-IGF-1-IGF1R complex"/>
    <property type="evidence" value="ECO:0007669"/>
    <property type="project" value="Ensembl"/>
</dbReference>
<dbReference type="GO" id="GO:0046718">
    <property type="term" value="P:symbiont entry into host cell"/>
    <property type="evidence" value="ECO:0007669"/>
    <property type="project" value="Ensembl"/>
</dbReference>
<evidence type="ECO:0007829" key="34">
    <source>
        <dbReference type="PeptideAtlas" id="A0A5G2R7K7"/>
    </source>
</evidence>
<dbReference type="Gene3D" id="2.60.40.1510">
    <property type="entry name" value="ntegrin, alpha v. Chain A, domain 3"/>
    <property type="match status" value="1"/>
</dbReference>
<dbReference type="GO" id="GO:0032956">
    <property type="term" value="P:regulation of actin cytoskeleton organization"/>
    <property type="evidence" value="ECO:0007669"/>
    <property type="project" value="Ensembl"/>
</dbReference>
<dbReference type="GO" id="GO:0032880">
    <property type="term" value="P:regulation of protein localization"/>
    <property type="evidence" value="ECO:0007669"/>
    <property type="project" value="Ensembl"/>
</dbReference>
<dbReference type="GO" id="GO:0003756">
    <property type="term" value="F:protein disulfide isomerase activity"/>
    <property type="evidence" value="ECO:0007669"/>
    <property type="project" value="Ensembl"/>
</dbReference>
<evidence type="ECO:0000256" key="10">
    <source>
        <dbReference type="ARBA" id="ARBA00022737"/>
    </source>
</evidence>
<dbReference type="Reactome" id="R-SSC-354192">
    <property type="pathway name" value="Integrin signaling"/>
</dbReference>
<dbReference type="GO" id="GO:1903053">
    <property type="term" value="P:regulation of extracellular matrix organization"/>
    <property type="evidence" value="ECO:0007669"/>
    <property type="project" value="Ensembl"/>
</dbReference>
<dbReference type="SUPFAM" id="SSF69687">
    <property type="entry name" value="Integrin beta tail domain"/>
    <property type="match status" value="1"/>
</dbReference>
<dbReference type="GO" id="GO:0010989">
    <property type="term" value="P:negative regulation of low-density lipoprotein particle clearance"/>
    <property type="evidence" value="ECO:0007669"/>
    <property type="project" value="Ensembl"/>
</dbReference>
<evidence type="ECO:0000256" key="23">
    <source>
        <dbReference type="ARBA" id="ARBA00023273"/>
    </source>
</evidence>
<dbReference type="Gene3D" id="1.20.5.100">
    <property type="entry name" value="Cytochrome c1, transmembrane anchor, C-terminal"/>
    <property type="match status" value="1"/>
</dbReference>
<evidence type="ECO:0000256" key="6">
    <source>
        <dbReference type="ARBA" id="ARBA00022553"/>
    </source>
</evidence>
<protein>
    <recommendedName>
        <fullName evidence="26">Integrin beta</fullName>
    </recommendedName>
</protein>
<name>A0A5G2R7K7_PIG</name>
<keyword evidence="11" id="KW-0106">Calcium</keyword>
<feature type="transmembrane region" description="Helical" evidence="27">
    <location>
        <begin position="766"/>
        <end position="788"/>
    </location>
</feature>
<keyword evidence="16" id="KW-0770">Synapse</keyword>
<feature type="disulfide bond" evidence="25">
    <location>
        <begin position="89"/>
        <end position="122"/>
    </location>
</feature>
<feature type="domain" description="PSI" evidence="29">
    <location>
        <begin position="77"/>
        <end position="123"/>
    </location>
</feature>
<feature type="disulfide bond" evidence="25">
    <location>
        <begin position="99"/>
        <end position="111"/>
    </location>
</feature>
<feature type="disulfide bond" evidence="25">
    <location>
        <begin position="506"/>
        <end position="510"/>
    </location>
</feature>
<dbReference type="InterPro" id="IPR015812">
    <property type="entry name" value="Integrin_bsu"/>
</dbReference>
<dbReference type="GeneTree" id="ENSGT01150000286919"/>
<dbReference type="GO" id="GO:0007229">
    <property type="term" value="P:integrin-mediated signaling pathway"/>
    <property type="evidence" value="ECO:0007669"/>
    <property type="project" value="UniProtKB-KW"/>
</dbReference>
<dbReference type="InterPro" id="IPR057243">
    <property type="entry name" value="Integrin_I-EGF_CS"/>
</dbReference>
<evidence type="ECO:0000256" key="20">
    <source>
        <dbReference type="ARBA" id="ARBA00023170"/>
    </source>
</evidence>
<dbReference type="Gene3D" id="4.10.1240.30">
    <property type="match status" value="1"/>
</dbReference>
<dbReference type="InterPro" id="IPR036349">
    <property type="entry name" value="Integrin_bsu_tail_dom_sf"/>
</dbReference>
<dbReference type="ExpressionAtlas" id="A0A5G2R7K7">
    <property type="expression patterns" value="baseline and differential"/>
</dbReference>
<evidence type="ECO:0000256" key="19">
    <source>
        <dbReference type="ARBA" id="ARBA00023157"/>
    </source>
</evidence>
<dbReference type="GO" id="GO:0034446">
    <property type="term" value="P:substrate adhesion-dependent cell spreading"/>
    <property type="evidence" value="ECO:0007669"/>
    <property type="project" value="Ensembl"/>
</dbReference>
<dbReference type="Reactome" id="R-SSC-372708">
    <property type="pathway name" value="p130Cas linkage to MAPK signaling for integrins"/>
</dbReference>
<dbReference type="Reactome" id="R-SSC-2173789">
    <property type="pathway name" value="TGF-beta receptor signaling activates SMADs"/>
</dbReference>
<dbReference type="GO" id="GO:0072378">
    <property type="term" value="P:blood coagulation, fibrin clot formation"/>
    <property type="evidence" value="ECO:0007669"/>
    <property type="project" value="Ensembl"/>
</dbReference>
<proteinExistence type="evidence at protein level"/>
<keyword evidence="17 26" id="KW-0401">Integrin</keyword>
<comment type="subcellular location">
    <subcellularLocation>
        <location evidence="2">Cell junction</location>
        <location evidence="2">Focal adhesion</location>
    </subcellularLocation>
    <subcellularLocation>
        <location evidence="26">Cell membrane</location>
        <topology evidence="26">Single-pass type I membrane protein</topology>
    </subcellularLocation>
    <subcellularLocation>
        <location evidence="1">Cell projection</location>
        <location evidence="1">Lamellipodium membrane</location>
    </subcellularLocation>
    <subcellularLocation>
        <location evidence="24">Postsynaptic cell membrane</location>
        <topology evidence="24">Single-pass type I membrane protein</topology>
    </subcellularLocation>
</comment>
<keyword evidence="12" id="KW-0460">Magnesium</keyword>
<dbReference type="GO" id="GO:0031994">
    <property type="term" value="F:insulin-like growth factor I binding"/>
    <property type="evidence" value="ECO:0007669"/>
    <property type="project" value="Ensembl"/>
</dbReference>
<dbReference type="GO" id="GO:0005654">
    <property type="term" value="C:nucleoplasm"/>
    <property type="evidence" value="ECO:0007669"/>
    <property type="project" value="Ensembl"/>
</dbReference>
<dbReference type="STRING" id="9823.ENSSSCP00000072331"/>
<dbReference type="InterPro" id="IPR057073">
    <property type="entry name" value="EGF_integrin_2"/>
</dbReference>
<dbReference type="PIRSF" id="PIRSF002512">
    <property type="entry name" value="Integrin_B"/>
    <property type="match status" value="1"/>
</dbReference>
<evidence type="ECO:0000259" key="29">
    <source>
        <dbReference type="SMART" id="SM00423"/>
    </source>
</evidence>
<dbReference type="GO" id="GO:0098978">
    <property type="term" value="C:glutamatergic synapse"/>
    <property type="evidence" value="ECO:0007669"/>
    <property type="project" value="Ensembl"/>
</dbReference>
<feature type="disulfide bond" evidence="25">
    <location>
        <begin position="708"/>
        <end position="736"/>
    </location>
</feature>
<dbReference type="GO" id="GO:0034683">
    <property type="term" value="C:integrin alphav-beta3 complex"/>
    <property type="evidence" value="ECO:0007669"/>
    <property type="project" value="Ensembl"/>
</dbReference>
<dbReference type="GO" id="GO:0048008">
    <property type="term" value="P:platelet-derived growth factor receptor signaling pathway"/>
    <property type="evidence" value="ECO:0007669"/>
    <property type="project" value="Ensembl"/>
</dbReference>
<dbReference type="GO" id="GO:0031258">
    <property type="term" value="C:lamellipodium membrane"/>
    <property type="evidence" value="ECO:0007669"/>
    <property type="project" value="UniProtKB-SubCell"/>
</dbReference>
<dbReference type="Reactome" id="R-SSC-5674135">
    <property type="pathway name" value="MAP2K and MAPK activation"/>
</dbReference>
<evidence type="ECO:0000256" key="16">
    <source>
        <dbReference type="ARBA" id="ARBA00023018"/>
    </source>
</evidence>
<keyword evidence="6" id="KW-0597">Phosphoprotein</keyword>
<dbReference type="Reactome" id="R-SSC-114608">
    <property type="pathway name" value="Platelet degranulation"/>
</dbReference>
<keyword evidence="9" id="KW-0732">Signal</keyword>
<feature type="disulfide bond" evidence="25">
    <location>
        <begin position="633"/>
        <end position="640"/>
    </location>
</feature>
<evidence type="ECO:0000256" key="18">
    <source>
        <dbReference type="ARBA" id="ARBA00023136"/>
    </source>
</evidence>
<feature type="disulfide bond" evidence="25">
    <location>
        <begin position="479"/>
        <end position="728"/>
    </location>
</feature>
<evidence type="ECO:0000256" key="13">
    <source>
        <dbReference type="ARBA" id="ARBA00022889"/>
    </source>
</evidence>
<dbReference type="GO" id="GO:0005925">
    <property type="term" value="C:focal adhesion"/>
    <property type="evidence" value="ECO:0007669"/>
    <property type="project" value="UniProtKB-SubCell"/>
</dbReference>
<dbReference type="GO" id="GO:0001938">
    <property type="term" value="P:positive regulation of endothelial cell proliferation"/>
    <property type="evidence" value="ECO:0007669"/>
    <property type="project" value="Ensembl"/>
</dbReference>
<dbReference type="GO" id="GO:0033627">
    <property type="term" value="P:cell adhesion mediated by integrin"/>
    <property type="evidence" value="ECO:0007669"/>
    <property type="project" value="Ensembl"/>
</dbReference>
<dbReference type="Gene3D" id="3.40.50.410">
    <property type="entry name" value="von Willebrand factor, type A domain"/>
    <property type="match status" value="1"/>
</dbReference>
<dbReference type="FunFam" id="1.20.5.100:FF:000002">
    <property type="entry name" value="Integrin beta"/>
    <property type="match status" value="1"/>
</dbReference>
<keyword evidence="23" id="KW-0966">Cell projection</keyword>
<dbReference type="GO" id="GO:0002020">
    <property type="term" value="F:protease binding"/>
    <property type="evidence" value="ECO:0007669"/>
    <property type="project" value="Ensembl"/>
</dbReference>
<evidence type="ECO:0000313" key="32">
    <source>
        <dbReference type="Ensembl" id="ENSSSCP00000072331.1"/>
    </source>
</evidence>
<dbReference type="FunFam" id="2.60.40.1510:FF:000004">
    <property type="entry name" value="Integrin beta"/>
    <property type="match status" value="1"/>
</dbReference>
<dbReference type="GO" id="GO:0042470">
    <property type="term" value="C:melanosome"/>
    <property type="evidence" value="ECO:0007669"/>
    <property type="project" value="Ensembl"/>
</dbReference>
<dbReference type="InterPro" id="IPR014836">
    <property type="entry name" value="Integrin_bsu_cyt_dom"/>
</dbReference>
<dbReference type="InterPro" id="IPR033760">
    <property type="entry name" value="Integrin_beta_N"/>
</dbReference>
<dbReference type="FunFam" id="2.10.25.10:FF:000075">
    <property type="entry name" value="Integrin beta"/>
    <property type="match status" value="1"/>
</dbReference>
<dbReference type="GO" id="GO:0010745">
    <property type="term" value="P:negative regulation of macrophage derived foam cell differentiation"/>
    <property type="evidence" value="ECO:0007669"/>
    <property type="project" value="Ensembl"/>
</dbReference>
<evidence type="ECO:0000256" key="8">
    <source>
        <dbReference type="ARBA" id="ARBA00022723"/>
    </source>
</evidence>
<dbReference type="GO" id="GO:1901163">
    <property type="term" value="P:regulation of trophoblast cell migration"/>
    <property type="evidence" value="ECO:0007669"/>
    <property type="project" value="Ensembl"/>
</dbReference>
<dbReference type="SMART" id="SM00187">
    <property type="entry name" value="INB"/>
    <property type="match status" value="1"/>
</dbReference>
<evidence type="ECO:0000256" key="15">
    <source>
        <dbReference type="ARBA" id="ARBA00022989"/>
    </source>
</evidence>
<keyword evidence="5" id="KW-0245">EGF-like domain</keyword>
<feature type="disulfide bond" evidence="25">
    <location>
        <begin position="305"/>
        <end position="346"/>
    </location>
</feature>
<keyword evidence="20" id="KW-0675">Receptor</keyword>
<feature type="disulfide bond" evidence="25">
    <location>
        <begin position="674"/>
        <end position="677"/>
    </location>
</feature>
<dbReference type="GO" id="GO:0001968">
    <property type="term" value="F:fibronectin binding"/>
    <property type="evidence" value="ECO:0007669"/>
    <property type="project" value="Ensembl"/>
</dbReference>
<evidence type="ECO:0000259" key="31">
    <source>
        <dbReference type="SMART" id="SM01242"/>
    </source>
</evidence>
<dbReference type="Reactome" id="R-SSC-4420097">
    <property type="pathway name" value="VEGFA-VEGFR2 Pathway"/>
</dbReference>
<dbReference type="Reactome" id="R-SSC-2129379">
    <property type="pathway name" value="Molecules associated with elastic fibres"/>
</dbReference>
<dbReference type="GO" id="GO:0019960">
    <property type="term" value="F:C-X3-C chemokine binding"/>
    <property type="evidence" value="ECO:0007669"/>
    <property type="project" value="Ensembl"/>
</dbReference>
<evidence type="ECO:0000256" key="24">
    <source>
        <dbReference type="ARBA" id="ARBA00035006"/>
    </source>
</evidence>
<evidence type="ECO:0000256" key="25">
    <source>
        <dbReference type="PIRSR" id="PIRSR002512-1"/>
    </source>
</evidence>
<keyword evidence="13 26" id="KW-0130">Cell adhesion</keyword>
<dbReference type="SUPFAM" id="SSF69179">
    <property type="entry name" value="Integrin domains"/>
    <property type="match status" value="1"/>
</dbReference>
<evidence type="ECO:0000256" key="9">
    <source>
        <dbReference type="ARBA" id="ARBA00022729"/>
    </source>
</evidence>
<evidence type="ECO:0000256" key="1">
    <source>
        <dbReference type="ARBA" id="ARBA00004121"/>
    </source>
</evidence>
<keyword evidence="10" id="KW-0677">Repeat</keyword>
<dbReference type="Reactome" id="R-SSC-210990">
    <property type="pathway name" value="PECAM1 interactions"/>
</dbReference>
<dbReference type="Bgee" id="ENSSSCG00000017306">
    <property type="expression patterns" value="Expressed in blood and 36 other cell types or tissues"/>
</dbReference>
<dbReference type="SUPFAM" id="SSF53300">
    <property type="entry name" value="vWA-like"/>
    <property type="match status" value="1"/>
</dbReference>
<evidence type="ECO:0000256" key="14">
    <source>
        <dbReference type="ARBA" id="ARBA00022949"/>
    </source>
</evidence>
<evidence type="ECO:0000259" key="30">
    <source>
        <dbReference type="SMART" id="SM01241"/>
    </source>
</evidence>
<dbReference type="GO" id="GO:0014909">
    <property type="term" value="P:smooth muscle cell migration"/>
    <property type="evidence" value="ECO:0007669"/>
    <property type="project" value="Ensembl"/>
</dbReference>
<dbReference type="GO" id="GO:0046872">
    <property type="term" value="F:metal ion binding"/>
    <property type="evidence" value="ECO:0007669"/>
    <property type="project" value="UniProtKB-KW"/>
</dbReference>
<keyword evidence="22" id="KW-0628">Postsynaptic cell membrane</keyword>
<dbReference type="InterPro" id="IPR012896">
    <property type="entry name" value="Integrin_bsu_tail"/>
</dbReference>
<dbReference type="GO" id="GO:0010595">
    <property type="term" value="P:positive regulation of endothelial cell migration"/>
    <property type="evidence" value="ECO:0007669"/>
    <property type="project" value="Ensembl"/>
</dbReference>
<dbReference type="GO" id="GO:0032369">
    <property type="term" value="P:negative regulation of lipid transport"/>
    <property type="evidence" value="ECO:0007669"/>
    <property type="project" value="Ensembl"/>
</dbReference>
<feature type="disulfide bond" evidence="25">
    <location>
        <begin position="622"/>
        <end position="631"/>
    </location>
</feature>
<reference evidence="32" key="3">
    <citation type="submission" date="2025-08" db="UniProtKB">
        <authorList>
            <consortium name="Ensembl"/>
        </authorList>
    </citation>
    <scope>IDENTIFICATION</scope>
</reference>
<dbReference type="Pfam" id="PF18372">
    <property type="entry name" value="I-EGF_1"/>
    <property type="match status" value="1"/>
</dbReference>
<keyword evidence="8" id="KW-0479">Metal-binding</keyword>
<feature type="disulfide bond" evidence="25">
    <location>
        <begin position="656"/>
        <end position="704"/>
    </location>
</feature>
<feature type="disulfide bond" evidence="25">
    <location>
        <begin position="530"/>
        <end position="568"/>
    </location>
</feature>
<dbReference type="GO" id="GO:0048146">
    <property type="term" value="P:positive regulation of fibroblast proliferation"/>
    <property type="evidence" value="ECO:0007669"/>
    <property type="project" value="Ensembl"/>
</dbReference>
<dbReference type="PANTHER" id="PTHR10082:SF25">
    <property type="entry name" value="INTEGRIN BETA-3"/>
    <property type="match status" value="1"/>
</dbReference>
<dbReference type="GO" id="GO:0005080">
    <property type="term" value="F:protein kinase C binding"/>
    <property type="evidence" value="ECO:0007669"/>
    <property type="project" value="Ensembl"/>
</dbReference>
<feature type="disulfide bond" evidence="25">
    <location>
        <begin position="78"/>
        <end position="508"/>
    </location>
</feature>
<feature type="disulfide bond" evidence="25">
    <location>
        <begin position="576"/>
        <end position="609"/>
    </location>
</feature>
<feature type="disulfide bond" evidence="25">
    <location>
        <begin position="615"/>
        <end position="620"/>
    </location>
</feature>
<feature type="disulfide bond" evidence="25">
    <location>
        <begin position="574"/>
        <end position="579"/>
    </location>
</feature>
<evidence type="ECO:0000256" key="5">
    <source>
        <dbReference type="ARBA" id="ARBA00022536"/>
    </source>
</evidence>
<dbReference type="GO" id="GO:0036120">
    <property type="term" value="P:cellular response to platelet-derived growth factor stimulus"/>
    <property type="evidence" value="ECO:0007669"/>
    <property type="project" value="Ensembl"/>
</dbReference>
<dbReference type="FunFam" id="3.40.50.410:FF:000002">
    <property type="entry name" value="Integrin beta"/>
    <property type="match status" value="1"/>
</dbReference>
<dbReference type="FunFam" id="2.10.25.10:FF:000036">
    <property type="entry name" value="Integrin beta"/>
    <property type="match status" value="1"/>
</dbReference>
<keyword evidence="19 25" id="KW-1015">Disulfide bond</keyword>
<dbReference type="GO" id="GO:0045211">
    <property type="term" value="C:postsynaptic membrane"/>
    <property type="evidence" value="ECO:0007669"/>
    <property type="project" value="UniProtKB-SubCell"/>
</dbReference>
<keyword evidence="18 27" id="KW-0472">Membrane</keyword>
<dbReference type="GO" id="GO:0032587">
    <property type="term" value="C:ruffle membrane"/>
    <property type="evidence" value="ECO:0007669"/>
    <property type="project" value="Ensembl"/>
</dbReference>
<dbReference type="GO" id="GO:0007160">
    <property type="term" value="P:cell-matrix adhesion"/>
    <property type="evidence" value="ECO:0007669"/>
    <property type="project" value="Ensembl"/>
</dbReference>
<dbReference type="GO" id="GO:0005911">
    <property type="term" value="C:cell-cell junction"/>
    <property type="evidence" value="ECO:0007669"/>
    <property type="project" value="Ensembl"/>
</dbReference>
<dbReference type="SMART" id="SM01241">
    <property type="entry name" value="Integrin_b_cyt"/>
    <property type="match status" value="1"/>
</dbReference>
<sequence length="835" mass="91990">MNFSHLLPSPCPLPNSLCLVNVYGMVKVCLCPKCLWDGKVCKPGHLGSIGEGWGRPVTSSSHITCKCLCLSVAGPNICATRGVSSCQQCLAVSPMCAWCSDEDLPLGTPRCNLEENLLNDHCNPKYIEFPISEARILEARPLSDKGSGDSSQITQVSPQRILLRLRPDDSKSFSVQVRQVEDYPVDIYYLMDLSFSMKDDLESIQNLGTKLASQMRKLTSNLRIGFGAFVDKPVSPYMYISPPQALKNPCYDMKTTCLPMFGYKHVLTLTDQVTRFNEEVKKQNVSRNRDAPEGGFDAIMQATVCDEKIGWRNDASHLLVFTTDAKTHIALDGRLAGIVQPNDGQCHVGSDNHYSASTTMDYPSLGLITEKLSQKNINLIFAVTEGVVSLYQNYSELIPGTTVGVLSSNSSNVLQLIVDAYGKIRSKVELEVRDLPEELSLSFNATCLNNEVIPGLKSCVGLKIGDTVSFSIEAKVRGCPREKEKSFTIKPVGFKDSLTVQVTFNCDCDCQAQAEPDSPRCNNGNGTFECGVCHCGPGWLGFQCECSEKDYRPSQQDECSPQQGQPICSQRGECLCGQCVCHSSDFGKITGKYCECDDFSCVHYKGEMCSGHGQCSCGDCLCDSDWTGFYCNCTTRTDTCLSSNGLLCSGRGNCECGSCVCIQPGSYGDTCEKCPTCPDACTFKKGCVECKKFNRGSLYEANTCNRYCRDEIESVKELQDSGKNAVNCTYKNEDDCVVRFQYYEDSSGKSILYVVEEPECPKGPDILVVLLSVMGAILLIGLATLLIWKLLITIHDRKEFAKFEEERARAKWDTANNPLYKEATSTFTNITYRGT</sequence>
<feature type="disulfide bond" evidence="25">
    <location>
        <begin position="687"/>
        <end position="760"/>
    </location>
</feature>
<feature type="disulfide bond" evidence="25">
    <location>
        <begin position="535"/>
        <end position="544"/>
    </location>
</feature>
<reference evidence="32" key="4">
    <citation type="submission" date="2025-09" db="UniProtKB">
        <authorList>
            <consortium name="Ensembl"/>
        </authorList>
    </citation>
    <scope>IDENTIFICATION</scope>
</reference>
<keyword evidence="14" id="KW-0965">Cell junction</keyword>
<dbReference type="GO" id="GO:0035868">
    <property type="term" value="C:alphav-beta3 integrin-HMGB1 complex"/>
    <property type="evidence" value="ECO:0007669"/>
    <property type="project" value="Ensembl"/>
</dbReference>
<keyword evidence="34" id="KW-1267">Proteomics identification</keyword>
<dbReference type="GO" id="GO:0035866">
    <property type="term" value="C:alphav-beta3 integrin-PKCalpha complex"/>
    <property type="evidence" value="ECO:0007669"/>
    <property type="project" value="Ensembl"/>
</dbReference>
<dbReference type="GO" id="GO:0009897">
    <property type="term" value="C:external side of plasma membrane"/>
    <property type="evidence" value="ECO:0007669"/>
    <property type="project" value="Ensembl"/>
</dbReference>
<evidence type="ECO:0000256" key="12">
    <source>
        <dbReference type="ARBA" id="ARBA00022842"/>
    </source>
</evidence>
<evidence type="ECO:0000256" key="2">
    <source>
        <dbReference type="ARBA" id="ARBA00004246"/>
    </source>
</evidence>
<evidence type="ECO:0000313" key="33">
    <source>
        <dbReference type="Proteomes" id="UP000008227"/>
    </source>
</evidence>
<dbReference type="GO" id="GO:0001954">
    <property type="term" value="P:positive regulation of cell-matrix adhesion"/>
    <property type="evidence" value="ECO:0007669"/>
    <property type="project" value="Ensembl"/>
</dbReference>
<evidence type="ECO:0000256" key="3">
    <source>
        <dbReference type="ARBA" id="ARBA00007449"/>
    </source>
</evidence>
<dbReference type="Pfam" id="PF17205">
    <property type="entry name" value="PSI_integrin"/>
    <property type="match status" value="1"/>
</dbReference>
<dbReference type="InterPro" id="IPR013111">
    <property type="entry name" value="EGF_extracell"/>
</dbReference>
<organism evidence="32 33">
    <name type="scientific">Sus scrofa</name>
    <name type="common">Pig</name>
    <dbReference type="NCBI Taxonomy" id="9823"/>
    <lineage>
        <taxon>Eukaryota</taxon>
        <taxon>Metazoa</taxon>
        <taxon>Chordata</taxon>
        <taxon>Craniata</taxon>
        <taxon>Vertebrata</taxon>
        <taxon>Euteleostomi</taxon>
        <taxon>Mammalia</taxon>
        <taxon>Eutheria</taxon>
        <taxon>Laurasiatheria</taxon>
        <taxon>Artiodactyla</taxon>
        <taxon>Suina</taxon>
        <taxon>Suidae</taxon>
        <taxon>Sus</taxon>
    </lineage>
</organism>
<dbReference type="InterPro" id="IPR036465">
    <property type="entry name" value="vWFA_dom_sf"/>
</dbReference>
<dbReference type="SUPFAM" id="SSF57196">
    <property type="entry name" value="EGF/Laminin"/>
    <property type="match status" value="2"/>
</dbReference>
<dbReference type="GO" id="GO:0048333">
    <property type="term" value="P:mesodermal cell differentiation"/>
    <property type="evidence" value="ECO:0007669"/>
    <property type="project" value="Ensembl"/>
</dbReference>
<dbReference type="PANTHER" id="PTHR10082">
    <property type="entry name" value="INTEGRIN BETA SUBUNIT"/>
    <property type="match status" value="1"/>
</dbReference>
<keyword evidence="7 26" id="KW-0812">Transmembrane</keyword>
<dbReference type="GO" id="GO:0042802">
    <property type="term" value="F:identical protein binding"/>
    <property type="evidence" value="ECO:0007669"/>
    <property type="project" value="Ensembl"/>
</dbReference>
<dbReference type="SMART" id="SM01242">
    <property type="entry name" value="Integrin_B_tail"/>
    <property type="match status" value="1"/>
</dbReference>
<evidence type="ECO:0000259" key="28">
    <source>
        <dbReference type="SMART" id="SM00187"/>
    </source>
</evidence>
<dbReference type="Pfam" id="PF23105">
    <property type="entry name" value="EGF_integrin"/>
    <property type="match status" value="1"/>
</dbReference>
<dbReference type="InterPro" id="IPR002369">
    <property type="entry name" value="Integrin_bsu_VWA"/>
</dbReference>
<dbReference type="Reactome" id="R-SSC-3000178">
    <property type="pathway name" value="ECM proteoglycans"/>
</dbReference>
<evidence type="ECO:0000256" key="7">
    <source>
        <dbReference type="ARBA" id="ARBA00022692"/>
    </source>
</evidence>
<reference evidence="33" key="1">
    <citation type="submission" date="2009-11" db="EMBL/GenBank/DDBJ databases">
        <authorList>
            <consortium name="Porcine genome sequencing project"/>
        </authorList>
    </citation>
    <scope>NUCLEOTIDE SEQUENCE [LARGE SCALE GENOMIC DNA]</scope>
    <source>
        <strain evidence="33">Duroc</strain>
    </source>
</reference>
<dbReference type="Pfam" id="PF00362">
    <property type="entry name" value="Integrin_beta"/>
    <property type="match status" value="1"/>
</dbReference>
<dbReference type="SMR" id="A0A5G2R7K7"/>
<dbReference type="GO" id="GO:0050919">
    <property type="term" value="P:negative chemotaxis"/>
    <property type="evidence" value="ECO:0007669"/>
    <property type="project" value="Ensembl"/>
</dbReference>
<dbReference type="FunFam" id="3.30.1680.10:FF:000002">
    <property type="entry name" value="Integrin beta"/>
    <property type="match status" value="1"/>
</dbReference>
<dbReference type="GO" id="GO:0050840">
    <property type="term" value="F:extracellular matrix binding"/>
    <property type="evidence" value="ECO:0007669"/>
    <property type="project" value="Ensembl"/>
</dbReference>
<dbReference type="Reactome" id="R-SSC-216083">
    <property type="pathway name" value="Integrin cell surface interactions"/>
</dbReference>
<accession>A0A5G2R7K7</accession>
<feature type="domain" description="Integrin beta subunit tail" evidence="31">
    <location>
        <begin position="681"/>
        <end position="765"/>
    </location>
</feature>
<dbReference type="Ensembl" id="ENSSSCT00000091575.2">
    <property type="protein sequence ID" value="ENSSSCP00000072331.1"/>
    <property type="gene ID" value="ENSSSCG00000017306.6"/>
</dbReference>
<dbReference type="GO" id="GO:1900026">
    <property type="term" value="P:positive regulation of substrate adhesion-dependent cell spreading"/>
    <property type="evidence" value="ECO:0007669"/>
    <property type="project" value="Ensembl"/>
</dbReference>
<dbReference type="GO" id="GO:0043184">
    <property type="term" value="F:vascular endothelial growth factor receptor 2 binding"/>
    <property type="evidence" value="ECO:0007669"/>
    <property type="project" value="Ensembl"/>
</dbReference>
<dbReference type="GO" id="GO:0070527">
    <property type="term" value="P:platelet aggregation"/>
    <property type="evidence" value="ECO:0007669"/>
    <property type="project" value="Ensembl"/>
</dbReference>
<evidence type="ECO:0000256" key="21">
    <source>
        <dbReference type="ARBA" id="ARBA00023180"/>
    </source>
</evidence>
<dbReference type="Pfam" id="PF08725">
    <property type="entry name" value="Integrin_b_cyt"/>
    <property type="match status" value="1"/>
</dbReference>
<dbReference type="GO" id="GO:0010763">
    <property type="term" value="P:positive regulation of fibroblast migration"/>
    <property type="evidence" value="ECO:0007669"/>
    <property type="project" value="Ensembl"/>
</dbReference>
<dbReference type="Gene3D" id="3.30.1680.10">
    <property type="entry name" value="ligand-binding face of the semaphorins, domain 2"/>
    <property type="match status" value="1"/>
</dbReference>
<dbReference type="GO" id="GO:0038027">
    <property type="term" value="P:apolipoprotein A-I-mediated signaling pathway"/>
    <property type="evidence" value="ECO:0007669"/>
    <property type="project" value="Ensembl"/>
</dbReference>
<dbReference type="AlphaFoldDB" id="A0A5G2R7K7"/>
<keyword evidence="33" id="KW-1185">Reference proteome</keyword>
<feature type="disulfide bond" evidence="25">
    <location>
        <begin position="681"/>
        <end position="690"/>
    </location>
</feature>
<dbReference type="InterPro" id="IPR040622">
    <property type="entry name" value="EGF_integrin_1"/>
</dbReference>
<feature type="disulfide bond" evidence="25">
    <location>
        <begin position="581"/>
        <end position="594"/>
    </location>
</feature>
<dbReference type="GO" id="GO:0051611">
    <property type="term" value="P:regulation of serotonin uptake"/>
    <property type="evidence" value="ECO:0007669"/>
    <property type="project" value="Ensembl"/>
</dbReference>
<feature type="disulfide bond" evidence="25">
    <location>
        <begin position="661"/>
        <end position="671"/>
    </location>
</feature>
<dbReference type="GO" id="GO:2000406">
    <property type="term" value="P:positive regulation of T cell migration"/>
    <property type="evidence" value="ECO:0007669"/>
    <property type="project" value="Ensembl"/>
</dbReference>
<dbReference type="GO" id="GO:0017134">
    <property type="term" value="F:fibroblast growth factor binding"/>
    <property type="evidence" value="ECO:0007669"/>
    <property type="project" value="Ensembl"/>
</dbReference>
<dbReference type="GO" id="GO:0010628">
    <property type="term" value="P:positive regulation of gene expression"/>
    <property type="evidence" value="ECO:0007669"/>
    <property type="project" value="Ensembl"/>
</dbReference>
<dbReference type="GO" id="GO:0007044">
    <property type="term" value="P:cell-substrate junction assembly"/>
    <property type="evidence" value="ECO:0007669"/>
    <property type="project" value="Ensembl"/>
</dbReference>
<evidence type="ECO:0000256" key="11">
    <source>
        <dbReference type="ARBA" id="ARBA00022837"/>
    </source>
</evidence>
<evidence type="ECO:0000256" key="4">
    <source>
        <dbReference type="ARBA" id="ARBA00022475"/>
    </source>
</evidence>
<dbReference type="GO" id="GO:0016324">
    <property type="term" value="C:apical plasma membrane"/>
    <property type="evidence" value="ECO:0007669"/>
    <property type="project" value="Ensembl"/>
</dbReference>
<dbReference type="GO" id="GO:0045124">
    <property type="term" value="P:regulation of bone resorption"/>
    <property type="evidence" value="ECO:0007669"/>
    <property type="project" value="UniProtKB-ARBA"/>
</dbReference>
<keyword evidence="4" id="KW-1003">Cell membrane</keyword>
<gene>
    <name evidence="32" type="primary">ITGB3</name>
</gene>
<dbReference type="PROSITE" id="PS00243">
    <property type="entry name" value="I_EGF_1"/>
    <property type="match status" value="1"/>
</dbReference>
<feature type="disulfide bond" evidence="25">
    <location>
        <begin position="521"/>
        <end position="533"/>
    </location>
</feature>
<dbReference type="GO" id="GO:0010888">
    <property type="term" value="P:negative regulation of lipid storage"/>
    <property type="evidence" value="ECO:0007669"/>
    <property type="project" value="Ensembl"/>
</dbReference>
<evidence type="ECO:0000256" key="22">
    <source>
        <dbReference type="ARBA" id="ARBA00023257"/>
    </source>
</evidence>
<dbReference type="GO" id="GO:0031528">
    <property type="term" value="C:microvillus membrane"/>
    <property type="evidence" value="ECO:0007669"/>
    <property type="project" value="Ensembl"/>
</dbReference>
<dbReference type="SUPFAM" id="SSF103575">
    <property type="entry name" value="Plexin repeat"/>
    <property type="match status" value="1"/>
</dbReference>
<feature type="disulfide bond" evidence="25">
    <location>
        <begin position="86"/>
        <end position="96"/>
    </location>
</feature>
<dbReference type="GO" id="GO:0033690">
    <property type="term" value="P:positive regulation of osteoblast proliferation"/>
    <property type="evidence" value="ECO:0007669"/>
    <property type="project" value="Ensembl"/>
</dbReference>
<dbReference type="PROSITE" id="PS52047">
    <property type="entry name" value="I_EGF_2"/>
    <property type="match status" value="4"/>
</dbReference>
<keyword evidence="21" id="KW-0325">Glycoprotein</keyword>
<dbReference type="GO" id="GO:0031527">
    <property type="term" value="C:filopodium membrane"/>
    <property type="evidence" value="ECO:0007669"/>
    <property type="project" value="Ensembl"/>
</dbReference>
<dbReference type="Reactome" id="R-SSC-354194">
    <property type="pathway name" value="GRB2:SOS provides linkage to MAPK signaling for Integrins"/>
</dbReference>